<evidence type="ECO:0000313" key="5">
    <source>
        <dbReference type="EMBL" id="SFN43205.1"/>
    </source>
</evidence>
<dbReference type="AlphaFoldDB" id="A0A1I4YYX0"/>
<dbReference type="SUPFAM" id="SSF52317">
    <property type="entry name" value="Class I glutamine amidotransferase-like"/>
    <property type="match status" value="1"/>
</dbReference>
<dbReference type="Pfam" id="PF12833">
    <property type="entry name" value="HTH_18"/>
    <property type="match status" value="1"/>
</dbReference>
<proteinExistence type="predicted"/>
<name>A0A1I4YYX0_9RHOB</name>
<evidence type="ECO:0000256" key="3">
    <source>
        <dbReference type="ARBA" id="ARBA00023163"/>
    </source>
</evidence>
<dbReference type="InterPro" id="IPR018060">
    <property type="entry name" value="HTH_AraC"/>
</dbReference>
<dbReference type="RefSeq" id="WP_092833951.1">
    <property type="nucleotide sequence ID" value="NZ_FOVP01000002.1"/>
</dbReference>
<keyword evidence="1" id="KW-0805">Transcription regulation</keyword>
<dbReference type="Proteomes" id="UP000198599">
    <property type="component" value="Unassembled WGS sequence"/>
</dbReference>
<dbReference type="InterPro" id="IPR009057">
    <property type="entry name" value="Homeodomain-like_sf"/>
</dbReference>
<dbReference type="Gene3D" id="1.10.10.60">
    <property type="entry name" value="Homeodomain-like"/>
    <property type="match status" value="1"/>
</dbReference>
<dbReference type="OrthoDB" id="7700886at2"/>
<keyword evidence="6" id="KW-1185">Reference proteome</keyword>
<gene>
    <name evidence="5" type="ORF">SAMN04487859_102171</name>
</gene>
<evidence type="ECO:0000259" key="4">
    <source>
        <dbReference type="PROSITE" id="PS01124"/>
    </source>
</evidence>
<dbReference type="Gene3D" id="3.40.50.880">
    <property type="match status" value="1"/>
</dbReference>
<dbReference type="GO" id="GO:0043565">
    <property type="term" value="F:sequence-specific DNA binding"/>
    <property type="evidence" value="ECO:0007669"/>
    <property type="project" value="InterPro"/>
</dbReference>
<organism evidence="5 6">
    <name type="scientific">Roseovarius lutimaris</name>
    <dbReference type="NCBI Taxonomy" id="1005928"/>
    <lineage>
        <taxon>Bacteria</taxon>
        <taxon>Pseudomonadati</taxon>
        <taxon>Pseudomonadota</taxon>
        <taxon>Alphaproteobacteria</taxon>
        <taxon>Rhodobacterales</taxon>
        <taxon>Roseobacteraceae</taxon>
        <taxon>Roseovarius</taxon>
    </lineage>
</organism>
<dbReference type="InterPro" id="IPR050204">
    <property type="entry name" value="AraC_XylS_family_regulators"/>
</dbReference>
<dbReference type="SUPFAM" id="SSF46689">
    <property type="entry name" value="Homeodomain-like"/>
    <property type="match status" value="2"/>
</dbReference>
<accession>A0A1I4YYX0</accession>
<dbReference type="SMART" id="SM00342">
    <property type="entry name" value="HTH_ARAC"/>
    <property type="match status" value="1"/>
</dbReference>
<dbReference type="InterPro" id="IPR029062">
    <property type="entry name" value="Class_I_gatase-like"/>
</dbReference>
<dbReference type="PANTHER" id="PTHR46796">
    <property type="entry name" value="HTH-TYPE TRANSCRIPTIONAL ACTIVATOR RHAS-RELATED"/>
    <property type="match status" value="1"/>
</dbReference>
<dbReference type="EMBL" id="FOVP01000002">
    <property type="protein sequence ID" value="SFN43205.1"/>
    <property type="molecule type" value="Genomic_DNA"/>
</dbReference>
<dbReference type="STRING" id="1005928.SAMN04487859_102171"/>
<dbReference type="GO" id="GO:0003700">
    <property type="term" value="F:DNA-binding transcription factor activity"/>
    <property type="evidence" value="ECO:0007669"/>
    <property type="project" value="InterPro"/>
</dbReference>
<dbReference type="PROSITE" id="PS01124">
    <property type="entry name" value="HTH_ARAC_FAMILY_2"/>
    <property type="match status" value="1"/>
</dbReference>
<sequence length="330" mass="36042">MYLETLAPDRPGAAAPTHARRSLSGDFLFVSQGREMRFAAEACIDVLRSANRLLGRDSYRWDHVCGARGLAQIDGCGPEQTLVLVGGIETAWRPVANDLADLRRAIRNAARLCLVGSAVFVPLAAGVLGARQLAVHPDFHAGVQETSRRIEFSDQTTCHHKALSSAVSPAAAVRMMVELVGARDGEFIRASLSRYLGLSEPGGEAAPGEHLRYLRLAQGDATLNAALQIMLEHLEDTLSVGQIADLLGVSARKLERGFRDHLRQTPLNVYRDLRLDRARRLLGQTALSMNEVSVACGFSNVTLMKKWFILKYGEVPEDVRQQAFGATQFA</sequence>
<evidence type="ECO:0000313" key="6">
    <source>
        <dbReference type="Proteomes" id="UP000198599"/>
    </source>
</evidence>
<protein>
    <submittedName>
        <fullName evidence="5">Transcriptional regulator GlxA family, contains an amidase domain and an AraC-type DNA-binding HTH domain</fullName>
    </submittedName>
</protein>
<evidence type="ECO:0000256" key="1">
    <source>
        <dbReference type="ARBA" id="ARBA00023015"/>
    </source>
</evidence>
<keyword evidence="3" id="KW-0804">Transcription</keyword>
<evidence type="ECO:0000256" key="2">
    <source>
        <dbReference type="ARBA" id="ARBA00023125"/>
    </source>
</evidence>
<keyword evidence="2 5" id="KW-0238">DNA-binding</keyword>
<reference evidence="6" key="1">
    <citation type="submission" date="2016-10" db="EMBL/GenBank/DDBJ databases">
        <authorList>
            <person name="Varghese N."/>
            <person name="Submissions S."/>
        </authorList>
    </citation>
    <scope>NUCLEOTIDE SEQUENCE [LARGE SCALE GENOMIC DNA]</scope>
    <source>
        <strain evidence="6">DSM 28463</strain>
    </source>
</reference>
<feature type="domain" description="HTH araC/xylS-type" evidence="4">
    <location>
        <begin position="224"/>
        <end position="322"/>
    </location>
</feature>